<organism evidence="1 2">
    <name type="scientific">Serendipita vermifera MAFF 305830</name>
    <dbReference type="NCBI Taxonomy" id="933852"/>
    <lineage>
        <taxon>Eukaryota</taxon>
        <taxon>Fungi</taxon>
        <taxon>Dikarya</taxon>
        <taxon>Basidiomycota</taxon>
        <taxon>Agaricomycotina</taxon>
        <taxon>Agaricomycetes</taxon>
        <taxon>Sebacinales</taxon>
        <taxon>Serendipitaceae</taxon>
        <taxon>Serendipita</taxon>
    </lineage>
</organism>
<evidence type="ECO:0000313" key="2">
    <source>
        <dbReference type="Proteomes" id="UP000054097"/>
    </source>
</evidence>
<reference evidence="1 2" key="1">
    <citation type="submission" date="2014-04" db="EMBL/GenBank/DDBJ databases">
        <authorList>
            <consortium name="DOE Joint Genome Institute"/>
            <person name="Kuo A."/>
            <person name="Zuccaro A."/>
            <person name="Kohler A."/>
            <person name="Nagy L.G."/>
            <person name="Floudas D."/>
            <person name="Copeland A."/>
            <person name="Barry K.W."/>
            <person name="Cichocki N."/>
            <person name="Veneault-Fourrey C."/>
            <person name="LaButti K."/>
            <person name="Lindquist E.A."/>
            <person name="Lipzen A."/>
            <person name="Lundell T."/>
            <person name="Morin E."/>
            <person name="Murat C."/>
            <person name="Sun H."/>
            <person name="Tunlid A."/>
            <person name="Henrissat B."/>
            <person name="Grigoriev I.V."/>
            <person name="Hibbett D.S."/>
            <person name="Martin F."/>
            <person name="Nordberg H.P."/>
            <person name="Cantor M.N."/>
            <person name="Hua S.X."/>
        </authorList>
    </citation>
    <scope>NUCLEOTIDE SEQUENCE [LARGE SCALE GENOMIC DNA]</scope>
    <source>
        <strain evidence="1 2">MAFF 305830</strain>
    </source>
</reference>
<gene>
    <name evidence="1" type="ORF">M408DRAFT_22357</name>
</gene>
<reference evidence="2" key="2">
    <citation type="submission" date="2015-01" db="EMBL/GenBank/DDBJ databases">
        <title>Evolutionary Origins and Diversification of the Mycorrhizal Mutualists.</title>
        <authorList>
            <consortium name="DOE Joint Genome Institute"/>
            <consortium name="Mycorrhizal Genomics Consortium"/>
            <person name="Kohler A."/>
            <person name="Kuo A."/>
            <person name="Nagy L.G."/>
            <person name="Floudas D."/>
            <person name="Copeland A."/>
            <person name="Barry K.W."/>
            <person name="Cichocki N."/>
            <person name="Veneault-Fourrey C."/>
            <person name="LaButti K."/>
            <person name="Lindquist E.A."/>
            <person name="Lipzen A."/>
            <person name="Lundell T."/>
            <person name="Morin E."/>
            <person name="Murat C."/>
            <person name="Riley R."/>
            <person name="Ohm R."/>
            <person name="Sun H."/>
            <person name="Tunlid A."/>
            <person name="Henrissat B."/>
            <person name="Grigoriev I.V."/>
            <person name="Hibbett D.S."/>
            <person name="Martin F."/>
        </authorList>
    </citation>
    <scope>NUCLEOTIDE SEQUENCE [LARGE SCALE GENOMIC DNA]</scope>
    <source>
        <strain evidence="2">MAFF 305830</strain>
    </source>
</reference>
<dbReference type="AlphaFoldDB" id="A0A0C3AZD6"/>
<proteinExistence type="predicted"/>
<dbReference type="Proteomes" id="UP000054097">
    <property type="component" value="Unassembled WGS sequence"/>
</dbReference>
<dbReference type="HOGENOM" id="CLU_1907962_0_0_1"/>
<evidence type="ECO:0000313" key="1">
    <source>
        <dbReference type="EMBL" id="KIM29890.1"/>
    </source>
</evidence>
<protein>
    <submittedName>
        <fullName evidence="1">Uncharacterized protein</fullName>
    </submittedName>
</protein>
<keyword evidence="2" id="KW-1185">Reference proteome</keyword>
<accession>A0A0C3AZD6</accession>
<dbReference type="EMBL" id="KN824286">
    <property type="protein sequence ID" value="KIM29890.1"/>
    <property type="molecule type" value="Genomic_DNA"/>
</dbReference>
<sequence length="133" mass="14729">METFSRLIPEVILHHDATQDHAPPFLHLDTTGPAQVFPLPQEEFFLVYLDQFPTIDMAMASTSDGNGTWANERSLTEAGDLVEANNVTDAVYKSAPRMSPIRSGRLCLNYAMESAVLWHMEKVSPQGLPAVDV</sequence>
<name>A0A0C3AZD6_SERVB</name>